<name>A0ABS5SCB2_9BACT</name>
<dbReference type="InterPro" id="IPR011249">
    <property type="entry name" value="Metalloenz_LuxS/M16"/>
</dbReference>
<dbReference type="Pfam" id="PF05193">
    <property type="entry name" value="Peptidase_M16_C"/>
    <property type="match status" value="1"/>
</dbReference>
<comment type="caution">
    <text evidence="6">The sequence shown here is derived from an EMBL/GenBank/DDBJ whole genome shotgun (WGS) entry which is preliminary data.</text>
</comment>
<dbReference type="PANTHER" id="PTHR11851">
    <property type="entry name" value="METALLOPROTEASE"/>
    <property type="match status" value="1"/>
</dbReference>
<accession>A0ABS5SCB2</accession>
<dbReference type="PANTHER" id="PTHR11851:SF49">
    <property type="entry name" value="MITOCHONDRIAL-PROCESSING PEPTIDASE SUBUNIT ALPHA"/>
    <property type="match status" value="1"/>
</dbReference>
<reference evidence="6 7" key="1">
    <citation type="submission" date="2021-05" db="EMBL/GenBank/DDBJ databases">
        <title>The draft genome of Geobacter luticola JCM 17780.</title>
        <authorList>
            <person name="Xu Z."/>
            <person name="Masuda Y."/>
            <person name="Itoh H."/>
            <person name="Senoo K."/>
        </authorList>
    </citation>
    <scope>NUCLEOTIDE SEQUENCE [LARGE SCALE GENOMIC DNA]</scope>
    <source>
        <strain evidence="6 7">JCM 17780</strain>
    </source>
</reference>
<dbReference type="Gene3D" id="3.30.830.10">
    <property type="entry name" value="Metalloenzyme, LuxS/M16 peptidase-like"/>
    <property type="match status" value="2"/>
</dbReference>
<organism evidence="6 7">
    <name type="scientific">Geomobilimonas luticola</name>
    <dbReference type="NCBI Taxonomy" id="1114878"/>
    <lineage>
        <taxon>Bacteria</taxon>
        <taxon>Pseudomonadati</taxon>
        <taxon>Thermodesulfobacteriota</taxon>
        <taxon>Desulfuromonadia</taxon>
        <taxon>Geobacterales</taxon>
        <taxon>Geobacteraceae</taxon>
        <taxon>Geomobilimonas</taxon>
    </lineage>
</organism>
<evidence type="ECO:0000259" key="4">
    <source>
        <dbReference type="Pfam" id="PF00675"/>
    </source>
</evidence>
<evidence type="ECO:0000259" key="5">
    <source>
        <dbReference type="Pfam" id="PF05193"/>
    </source>
</evidence>
<dbReference type="InterPro" id="IPR011765">
    <property type="entry name" value="Pept_M16_N"/>
</dbReference>
<evidence type="ECO:0000256" key="1">
    <source>
        <dbReference type="ARBA" id="ARBA00001947"/>
    </source>
</evidence>
<dbReference type="Pfam" id="PF00675">
    <property type="entry name" value="Peptidase_M16"/>
    <property type="match status" value="1"/>
</dbReference>
<feature type="domain" description="Peptidase M16 C-terminal" evidence="5">
    <location>
        <begin position="169"/>
        <end position="343"/>
    </location>
</feature>
<dbReference type="Proteomes" id="UP000756860">
    <property type="component" value="Unassembled WGS sequence"/>
</dbReference>
<feature type="domain" description="Peptidase M16 N-terminal" evidence="4">
    <location>
        <begin position="14"/>
        <end position="157"/>
    </location>
</feature>
<comment type="cofactor">
    <cofactor evidence="1">
        <name>Zn(2+)</name>
        <dbReference type="ChEBI" id="CHEBI:29105"/>
    </cofactor>
</comment>
<sequence>MITSRSTTLSNGLRVVAVEMPHLHSAEIAVYLKVGGRNDSRSTAGLAHFLEHMLFRGTSEHPTSLELETAFEALGGNVNAATDEESTCYYTRIHPRHVAEGFRLFSSMLLRPALAGLEVEKRIITEEALEDINERGEEINPHNLASRLLWPDQPLGMPTIGYLDTIAGFTVNDLRNHLARYYVPSNAVAVAAGAIEADRVFAACATAFGDWQGAPAPGAEPATGGQKSAATLFVRDSDSQVHLQLAFRGFARQDRRIMPTRLLRRILCGGGSSRLHLALREELGIVYAVDASISAYEETGSFAIELSTAQENLPLAVARVLEETGRLAREPVPAQELERVRQGYFFDLEYSRDSTYEMQVRYGWGELMGMVRDTEEDRAEAASIDAATVQSTAAVLFAPENLNLVAVGPWRADMKRQVEKLVKAYARDFPCALSCRC</sequence>
<dbReference type="SUPFAM" id="SSF63411">
    <property type="entry name" value="LuxS/MPP-like metallohydrolase"/>
    <property type="match status" value="2"/>
</dbReference>
<dbReference type="InterPro" id="IPR001431">
    <property type="entry name" value="Pept_M16_Zn_BS"/>
</dbReference>
<gene>
    <name evidence="6" type="ORF">KI810_03740</name>
</gene>
<proteinExistence type="inferred from homology"/>
<dbReference type="PROSITE" id="PS00143">
    <property type="entry name" value="INSULINASE"/>
    <property type="match status" value="1"/>
</dbReference>
<dbReference type="InterPro" id="IPR007863">
    <property type="entry name" value="Peptidase_M16_C"/>
</dbReference>
<dbReference type="EMBL" id="JAHCVK010000001">
    <property type="protein sequence ID" value="MBT0652154.1"/>
    <property type="molecule type" value="Genomic_DNA"/>
</dbReference>
<evidence type="ECO:0000256" key="2">
    <source>
        <dbReference type="ARBA" id="ARBA00007261"/>
    </source>
</evidence>
<dbReference type="RefSeq" id="WP_214174114.1">
    <property type="nucleotide sequence ID" value="NZ_JAHCVK010000001.1"/>
</dbReference>
<evidence type="ECO:0000256" key="3">
    <source>
        <dbReference type="RuleBase" id="RU004447"/>
    </source>
</evidence>
<comment type="similarity">
    <text evidence="2 3">Belongs to the peptidase M16 family.</text>
</comment>
<evidence type="ECO:0000313" key="6">
    <source>
        <dbReference type="EMBL" id="MBT0652154.1"/>
    </source>
</evidence>
<evidence type="ECO:0000313" key="7">
    <source>
        <dbReference type="Proteomes" id="UP000756860"/>
    </source>
</evidence>
<keyword evidence="7" id="KW-1185">Reference proteome</keyword>
<dbReference type="InterPro" id="IPR050361">
    <property type="entry name" value="MPP/UQCRC_Complex"/>
</dbReference>
<protein>
    <submittedName>
        <fullName evidence="6">Insulinase family protein</fullName>
    </submittedName>
</protein>